<dbReference type="GO" id="GO:0005524">
    <property type="term" value="F:ATP binding"/>
    <property type="evidence" value="ECO:0007669"/>
    <property type="project" value="UniProtKB-KW"/>
</dbReference>
<reference evidence="7" key="1">
    <citation type="submission" date="2023-05" db="EMBL/GenBank/DDBJ databases">
        <authorList>
            <person name="Huff M."/>
        </authorList>
    </citation>
    <scope>NUCLEOTIDE SEQUENCE</scope>
</reference>
<evidence type="ECO:0000256" key="6">
    <source>
        <dbReference type="RuleBase" id="RU004165"/>
    </source>
</evidence>
<keyword evidence="2 5" id="KW-0547">Nucleotide-binding</keyword>
<dbReference type="Pfam" id="PF00265">
    <property type="entry name" value="TK"/>
    <property type="match status" value="1"/>
</dbReference>
<evidence type="ECO:0000313" key="7">
    <source>
        <dbReference type="EMBL" id="CAI9760238.1"/>
    </source>
</evidence>
<evidence type="ECO:0000256" key="5">
    <source>
        <dbReference type="RuleBase" id="RU000544"/>
    </source>
</evidence>
<keyword evidence="4 5" id="KW-0067">ATP-binding</keyword>
<dbReference type="GO" id="GO:0004797">
    <property type="term" value="F:thymidine kinase activity"/>
    <property type="evidence" value="ECO:0007669"/>
    <property type="project" value="UniProtKB-EC"/>
</dbReference>
<evidence type="ECO:0000313" key="8">
    <source>
        <dbReference type="Proteomes" id="UP000834106"/>
    </source>
</evidence>
<evidence type="ECO:0000256" key="1">
    <source>
        <dbReference type="ARBA" id="ARBA00022679"/>
    </source>
</evidence>
<organism evidence="7 8">
    <name type="scientific">Fraxinus pennsylvanica</name>
    <dbReference type="NCBI Taxonomy" id="56036"/>
    <lineage>
        <taxon>Eukaryota</taxon>
        <taxon>Viridiplantae</taxon>
        <taxon>Streptophyta</taxon>
        <taxon>Embryophyta</taxon>
        <taxon>Tracheophyta</taxon>
        <taxon>Spermatophyta</taxon>
        <taxon>Magnoliopsida</taxon>
        <taxon>eudicotyledons</taxon>
        <taxon>Gunneridae</taxon>
        <taxon>Pentapetalae</taxon>
        <taxon>asterids</taxon>
        <taxon>lamiids</taxon>
        <taxon>Lamiales</taxon>
        <taxon>Oleaceae</taxon>
        <taxon>Oleeae</taxon>
        <taxon>Fraxinus</taxon>
    </lineage>
</organism>
<gene>
    <name evidence="7" type="ORF">FPE_LOCUS7668</name>
</gene>
<dbReference type="Proteomes" id="UP000834106">
    <property type="component" value="Chromosome 4"/>
</dbReference>
<dbReference type="GO" id="GO:0071897">
    <property type="term" value="P:DNA biosynthetic process"/>
    <property type="evidence" value="ECO:0007669"/>
    <property type="project" value="UniProtKB-KW"/>
</dbReference>
<proteinExistence type="inferred from homology"/>
<sequence length="101" mass="11591">MHSHLYSMIIVDLLFDRTPLTPTPPWISRRRFGAVLSIIPIANSVTKLTARCELYHECAFFTLRKTRRLKQNLLLAPKYMPLCRKRTVIGQVVKVAVQGSP</sequence>
<keyword evidence="1 5" id="KW-0808">Transferase</keyword>
<keyword evidence="5" id="KW-0237">DNA synthesis</keyword>
<dbReference type="PANTHER" id="PTHR11441">
    <property type="entry name" value="THYMIDINE KINASE"/>
    <property type="match status" value="1"/>
</dbReference>
<keyword evidence="8" id="KW-1185">Reference proteome</keyword>
<dbReference type="EMBL" id="OU503039">
    <property type="protein sequence ID" value="CAI9760238.1"/>
    <property type="molecule type" value="Genomic_DNA"/>
</dbReference>
<keyword evidence="3 5" id="KW-0418">Kinase</keyword>
<dbReference type="GO" id="GO:0046104">
    <property type="term" value="P:thymidine metabolic process"/>
    <property type="evidence" value="ECO:0007669"/>
    <property type="project" value="TreeGrafter"/>
</dbReference>
<dbReference type="InterPro" id="IPR001267">
    <property type="entry name" value="Thymidine_kinase"/>
</dbReference>
<comment type="catalytic activity">
    <reaction evidence="5">
        <text>thymidine + ATP = dTMP + ADP + H(+)</text>
        <dbReference type="Rhea" id="RHEA:19129"/>
        <dbReference type="ChEBI" id="CHEBI:15378"/>
        <dbReference type="ChEBI" id="CHEBI:17748"/>
        <dbReference type="ChEBI" id="CHEBI:30616"/>
        <dbReference type="ChEBI" id="CHEBI:63528"/>
        <dbReference type="ChEBI" id="CHEBI:456216"/>
        <dbReference type="EC" id="2.7.1.21"/>
    </reaction>
</comment>
<evidence type="ECO:0000256" key="4">
    <source>
        <dbReference type="ARBA" id="ARBA00022840"/>
    </source>
</evidence>
<comment type="similarity">
    <text evidence="6">Belongs to the thymidine kinase family.</text>
</comment>
<name>A0AAD1YZE1_9LAMI</name>
<protein>
    <recommendedName>
        <fullName evidence="5">Thymidine kinase</fullName>
        <ecNumber evidence="5">2.7.1.21</ecNumber>
    </recommendedName>
</protein>
<dbReference type="PANTHER" id="PTHR11441:SF0">
    <property type="entry name" value="THYMIDINE KINASE, CYTOSOLIC"/>
    <property type="match status" value="1"/>
</dbReference>
<dbReference type="EC" id="2.7.1.21" evidence="5"/>
<accession>A0AAD1YZE1</accession>
<evidence type="ECO:0000256" key="2">
    <source>
        <dbReference type="ARBA" id="ARBA00022741"/>
    </source>
</evidence>
<evidence type="ECO:0000256" key="3">
    <source>
        <dbReference type="ARBA" id="ARBA00022777"/>
    </source>
</evidence>
<dbReference type="AlphaFoldDB" id="A0AAD1YZE1"/>